<feature type="transmembrane region" description="Helical" evidence="1">
    <location>
        <begin position="178"/>
        <end position="200"/>
    </location>
</feature>
<evidence type="ECO:0000313" key="2">
    <source>
        <dbReference type="EMBL" id="MBM7637067.1"/>
    </source>
</evidence>
<reference evidence="2 3" key="1">
    <citation type="submission" date="2021-01" db="EMBL/GenBank/DDBJ databases">
        <title>Genomic Encyclopedia of Type Strains, Phase IV (KMG-IV): sequencing the most valuable type-strain genomes for metagenomic binning, comparative biology and taxonomic classification.</title>
        <authorList>
            <person name="Goeker M."/>
        </authorList>
    </citation>
    <scope>NUCLEOTIDE SEQUENCE [LARGE SCALE GENOMIC DNA]</scope>
    <source>
        <strain evidence="2 3">DSM 27513</strain>
    </source>
</reference>
<feature type="transmembrane region" description="Helical" evidence="1">
    <location>
        <begin position="6"/>
        <end position="29"/>
    </location>
</feature>
<dbReference type="EMBL" id="JAFBEI010000057">
    <property type="protein sequence ID" value="MBM7637067.1"/>
    <property type="molecule type" value="Genomic_DNA"/>
</dbReference>
<keyword evidence="1" id="KW-0812">Transmembrane</keyword>
<accession>A0ABS2PP40</accession>
<organism evidence="2 3">
    <name type="scientific">Streptococcus saliviloxodontae</name>
    <dbReference type="NCBI Taxonomy" id="1349416"/>
    <lineage>
        <taxon>Bacteria</taxon>
        <taxon>Bacillati</taxon>
        <taxon>Bacillota</taxon>
        <taxon>Bacilli</taxon>
        <taxon>Lactobacillales</taxon>
        <taxon>Streptococcaceae</taxon>
        <taxon>Streptococcus</taxon>
    </lineage>
</organism>
<feature type="transmembrane region" description="Helical" evidence="1">
    <location>
        <begin position="117"/>
        <end position="143"/>
    </location>
</feature>
<protein>
    <submittedName>
        <fullName evidence="2">Integral membrane protein (TIGR01906 family)</fullName>
    </submittedName>
</protein>
<dbReference type="InterPro" id="IPR010178">
    <property type="entry name" value="Lit"/>
</dbReference>
<dbReference type="Proteomes" id="UP000809081">
    <property type="component" value="Unassembled WGS sequence"/>
</dbReference>
<proteinExistence type="predicted"/>
<dbReference type="NCBIfam" id="TIGR01906">
    <property type="entry name" value="integ_TIGR01906"/>
    <property type="match status" value="1"/>
</dbReference>
<sequence>MSKWHFSYLFIWLLSLVILVTIGLAWLCYPLAISGFQLEKVVYLSSKTILYNFNQLMRFLVFPWVSQLKMADFPTSQSGLGHFVDVKHLFLLCQLVFVTLAYPSVICLKRLFKARLVWLYQPLFVFVAGVPLVIALLAVLLGFDTFFTLFHQILFPGNDSWLFNPYTDPVIYILPENFFLACFLLFLVLYEISMIGFYLVGRQQWRKSRQSSVK</sequence>
<keyword evidence="1" id="KW-1133">Transmembrane helix</keyword>
<keyword evidence="3" id="KW-1185">Reference proteome</keyword>
<evidence type="ECO:0000256" key="1">
    <source>
        <dbReference type="SAM" id="Phobius"/>
    </source>
</evidence>
<name>A0ABS2PP40_9STRE</name>
<dbReference type="Pfam" id="PF07314">
    <property type="entry name" value="Lit"/>
    <property type="match status" value="1"/>
</dbReference>
<dbReference type="RefSeq" id="WP_205017916.1">
    <property type="nucleotide sequence ID" value="NZ_JAFBEI010000057.1"/>
</dbReference>
<feature type="transmembrane region" description="Helical" evidence="1">
    <location>
        <begin position="86"/>
        <end position="105"/>
    </location>
</feature>
<keyword evidence="1" id="KW-0472">Membrane</keyword>
<gene>
    <name evidence="2" type="ORF">JOC31_001897</name>
</gene>
<evidence type="ECO:0000313" key="3">
    <source>
        <dbReference type="Proteomes" id="UP000809081"/>
    </source>
</evidence>
<comment type="caution">
    <text evidence="2">The sequence shown here is derived from an EMBL/GenBank/DDBJ whole genome shotgun (WGS) entry which is preliminary data.</text>
</comment>